<dbReference type="AlphaFoldDB" id="A0ABD1ET00"/>
<evidence type="ECO:0008006" key="8">
    <source>
        <dbReference type="Google" id="ProtNLM"/>
    </source>
</evidence>
<feature type="transmembrane region" description="Helical" evidence="5">
    <location>
        <begin position="12"/>
        <end position="32"/>
    </location>
</feature>
<evidence type="ECO:0000256" key="5">
    <source>
        <dbReference type="SAM" id="Phobius"/>
    </source>
</evidence>
<sequence length="227" mass="25124">MSCVDLKLLLYVINGVLLFFAIVLVSAGIYGSRIPGPAINGSSYSILIGSFAFMITIVGMIALRLHQVWLSIIYIVLLISMLFADLVFGIKTISMDERLEIKSFLKTSYLTSTKNGIDRNIRDFQDFFKCCGYNGPHSADVIVKSPIYLSKGNENQKPENATYLINECCPKSVVLCMILDAYSDNCVDKIMEKHGDFRTIVGTFLIISSILMGIATVLGVIQLTTLH</sequence>
<reference evidence="6 7" key="1">
    <citation type="submission" date="2024-05" db="EMBL/GenBank/DDBJ databases">
        <title>Genetic variation in Jamaican populations of the coffee berry borer (Hypothenemus hampei).</title>
        <authorList>
            <person name="Errbii M."/>
            <person name="Myrie A."/>
        </authorList>
    </citation>
    <scope>NUCLEOTIDE SEQUENCE [LARGE SCALE GENOMIC DNA]</scope>
    <source>
        <strain evidence="6">JA-Hopewell-2020-01-JO</strain>
        <tissue evidence="6">Whole body</tissue>
    </source>
</reference>
<evidence type="ECO:0000256" key="4">
    <source>
        <dbReference type="ARBA" id="ARBA00023136"/>
    </source>
</evidence>
<feature type="transmembrane region" description="Helical" evidence="5">
    <location>
        <begin position="44"/>
        <end position="63"/>
    </location>
</feature>
<feature type="transmembrane region" description="Helical" evidence="5">
    <location>
        <begin position="199"/>
        <end position="221"/>
    </location>
</feature>
<protein>
    <recommendedName>
        <fullName evidence="8">Tetraspanin</fullName>
    </recommendedName>
</protein>
<comment type="caution">
    <text evidence="6">The sequence shown here is derived from an EMBL/GenBank/DDBJ whole genome shotgun (WGS) entry which is preliminary data.</text>
</comment>
<keyword evidence="2 5" id="KW-0812">Transmembrane</keyword>
<evidence type="ECO:0000256" key="3">
    <source>
        <dbReference type="ARBA" id="ARBA00022989"/>
    </source>
</evidence>
<evidence type="ECO:0000313" key="6">
    <source>
        <dbReference type="EMBL" id="KAL1498232.1"/>
    </source>
</evidence>
<keyword evidence="4 5" id="KW-0472">Membrane</keyword>
<feature type="transmembrane region" description="Helical" evidence="5">
    <location>
        <begin position="69"/>
        <end position="88"/>
    </location>
</feature>
<name>A0ABD1ET00_HYPHA</name>
<evidence type="ECO:0000256" key="2">
    <source>
        <dbReference type="ARBA" id="ARBA00022692"/>
    </source>
</evidence>
<accession>A0ABD1ET00</accession>
<dbReference type="InterPro" id="IPR008952">
    <property type="entry name" value="Tetraspanin_EC2_sf"/>
</dbReference>
<proteinExistence type="predicted"/>
<dbReference type="InterPro" id="IPR018499">
    <property type="entry name" value="Tetraspanin/Peripherin"/>
</dbReference>
<keyword evidence="7" id="KW-1185">Reference proteome</keyword>
<organism evidence="6 7">
    <name type="scientific">Hypothenemus hampei</name>
    <name type="common">Coffee berry borer</name>
    <dbReference type="NCBI Taxonomy" id="57062"/>
    <lineage>
        <taxon>Eukaryota</taxon>
        <taxon>Metazoa</taxon>
        <taxon>Ecdysozoa</taxon>
        <taxon>Arthropoda</taxon>
        <taxon>Hexapoda</taxon>
        <taxon>Insecta</taxon>
        <taxon>Pterygota</taxon>
        <taxon>Neoptera</taxon>
        <taxon>Endopterygota</taxon>
        <taxon>Coleoptera</taxon>
        <taxon>Polyphaga</taxon>
        <taxon>Cucujiformia</taxon>
        <taxon>Curculionidae</taxon>
        <taxon>Scolytinae</taxon>
        <taxon>Hypothenemus</taxon>
    </lineage>
</organism>
<dbReference type="EMBL" id="JBDJPC010000006">
    <property type="protein sequence ID" value="KAL1498232.1"/>
    <property type="molecule type" value="Genomic_DNA"/>
</dbReference>
<evidence type="ECO:0000256" key="1">
    <source>
        <dbReference type="ARBA" id="ARBA00004141"/>
    </source>
</evidence>
<evidence type="ECO:0000313" key="7">
    <source>
        <dbReference type="Proteomes" id="UP001566132"/>
    </source>
</evidence>
<dbReference type="Proteomes" id="UP001566132">
    <property type="component" value="Unassembled WGS sequence"/>
</dbReference>
<gene>
    <name evidence="6" type="ORF">ABEB36_009065</name>
</gene>
<comment type="subcellular location">
    <subcellularLocation>
        <location evidence="1">Membrane</location>
        <topology evidence="1">Multi-pass membrane protein</topology>
    </subcellularLocation>
</comment>
<dbReference type="Pfam" id="PF00335">
    <property type="entry name" value="Tetraspanin"/>
    <property type="match status" value="1"/>
</dbReference>
<keyword evidence="3 5" id="KW-1133">Transmembrane helix</keyword>
<dbReference type="GO" id="GO:0016020">
    <property type="term" value="C:membrane"/>
    <property type="evidence" value="ECO:0007669"/>
    <property type="project" value="UniProtKB-SubCell"/>
</dbReference>
<dbReference type="SUPFAM" id="SSF48652">
    <property type="entry name" value="Tetraspanin"/>
    <property type="match status" value="1"/>
</dbReference>